<dbReference type="AlphaFoldDB" id="A0A4Y7JP05"/>
<sequence length="254" mass="28913">MIFNCNICPNENGNRKSGEDPDEESSFIWTEVRRKKRTKMVDIDEVIPDGKQICKIEAKTYSFEKGFGTKAGFFLIKEAKGDNLASLWVSSKGLSWLLATLNKVVIKDWTMMEYWEHIIPGEWLMATRGKNKNEEYLKVSGPNKKGGISDLFFPAGRNLEGWRRIIKSLEMFNLVVASDARVSSSSLEENHTSFQVEPLCLEASLFNEGLLTGAQKKTLFSMEDDDRQLASWVMFKGFHSHYGIKILLKLLGLK</sequence>
<organism evidence="1 2">
    <name type="scientific">Papaver somniferum</name>
    <name type="common">Opium poppy</name>
    <dbReference type="NCBI Taxonomy" id="3469"/>
    <lineage>
        <taxon>Eukaryota</taxon>
        <taxon>Viridiplantae</taxon>
        <taxon>Streptophyta</taxon>
        <taxon>Embryophyta</taxon>
        <taxon>Tracheophyta</taxon>
        <taxon>Spermatophyta</taxon>
        <taxon>Magnoliopsida</taxon>
        <taxon>Ranunculales</taxon>
        <taxon>Papaveraceae</taxon>
        <taxon>Papaveroideae</taxon>
        <taxon>Papaver</taxon>
    </lineage>
</organism>
<name>A0A4Y7JP05_PAPSO</name>
<reference evidence="1 2" key="1">
    <citation type="journal article" date="2018" name="Science">
        <title>The opium poppy genome and morphinan production.</title>
        <authorList>
            <person name="Guo L."/>
            <person name="Winzer T."/>
            <person name="Yang X."/>
            <person name="Li Y."/>
            <person name="Ning Z."/>
            <person name="He Z."/>
            <person name="Teodor R."/>
            <person name="Lu Y."/>
            <person name="Bowser T.A."/>
            <person name="Graham I.A."/>
            <person name="Ye K."/>
        </authorList>
    </citation>
    <scope>NUCLEOTIDE SEQUENCE [LARGE SCALE GENOMIC DNA]</scope>
    <source>
        <strain evidence="2">cv. HN1</strain>
        <tissue evidence="1">Leaves</tissue>
    </source>
</reference>
<accession>A0A4Y7JP05</accession>
<protein>
    <submittedName>
        <fullName evidence="1">Uncharacterized protein</fullName>
    </submittedName>
</protein>
<dbReference type="Gramene" id="RZC61469">
    <property type="protein sequence ID" value="RZC61469"/>
    <property type="gene ID" value="C5167_023231"/>
</dbReference>
<evidence type="ECO:0000313" key="1">
    <source>
        <dbReference type="EMBL" id="RZC61469.1"/>
    </source>
</evidence>
<proteinExistence type="predicted"/>
<dbReference type="Proteomes" id="UP000316621">
    <property type="component" value="Chromosome 5"/>
</dbReference>
<gene>
    <name evidence="1" type="ORF">C5167_023231</name>
</gene>
<dbReference type="EMBL" id="CM010719">
    <property type="protein sequence ID" value="RZC61469.1"/>
    <property type="molecule type" value="Genomic_DNA"/>
</dbReference>
<keyword evidence="2" id="KW-1185">Reference proteome</keyword>
<evidence type="ECO:0000313" key="2">
    <source>
        <dbReference type="Proteomes" id="UP000316621"/>
    </source>
</evidence>